<feature type="domain" description="Phage shock protein PspC N-terminal" evidence="2">
    <location>
        <begin position="7"/>
        <end position="58"/>
    </location>
</feature>
<accession>A0A1X7G3E0</accession>
<evidence type="ECO:0000313" key="4">
    <source>
        <dbReference type="Proteomes" id="UP000192934"/>
    </source>
</evidence>
<evidence type="ECO:0000256" key="1">
    <source>
        <dbReference type="SAM" id="Phobius"/>
    </source>
</evidence>
<keyword evidence="1" id="KW-1133">Transmembrane helix</keyword>
<feature type="transmembrane region" description="Helical" evidence="1">
    <location>
        <begin position="34"/>
        <end position="58"/>
    </location>
</feature>
<evidence type="ECO:0000313" key="3">
    <source>
        <dbReference type="EMBL" id="SMF63398.1"/>
    </source>
</evidence>
<dbReference type="RefSeq" id="WP_044452712.1">
    <property type="nucleotide sequence ID" value="NZ_LT840185.1"/>
</dbReference>
<dbReference type="Proteomes" id="UP000192934">
    <property type="component" value="Chromosome I"/>
</dbReference>
<protein>
    <submittedName>
        <fullName evidence="3">Phage shock protein C (PspC) family protein</fullName>
    </submittedName>
</protein>
<sequence>MTDRYLLDKDNAKLMGVCAGLSNHSGMDAMGVRIIAVLLLFLLGPITILAYLATGLLANSR</sequence>
<proteinExistence type="predicted"/>
<keyword evidence="1" id="KW-0812">Transmembrane</keyword>
<gene>
    <name evidence="3" type="ORF">SAMN06295910_1070</name>
</gene>
<keyword evidence="4" id="KW-1185">Reference proteome</keyword>
<dbReference type="OrthoDB" id="7359894at2"/>
<dbReference type="STRING" id="941907.SAMN06295910_1070"/>
<organism evidence="3 4">
    <name type="scientific">Allosphingosinicella indica</name>
    <dbReference type="NCBI Taxonomy" id="941907"/>
    <lineage>
        <taxon>Bacteria</taxon>
        <taxon>Pseudomonadati</taxon>
        <taxon>Pseudomonadota</taxon>
        <taxon>Alphaproteobacteria</taxon>
        <taxon>Sphingomonadales</taxon>
        <taxon>Sphingomonadaceae</taxon>
        <taxon>Allosphingosinicella</taxon>
    </lineage>
</organism>
<reference evidence="4" key="1">
    <citation type="submission" date="2017-04" db="EMBL/GenBank/DDBJ databases">
        <authorList>
            <person name="Varghese N."/>
            <person name="Submissions S."/>
        </authorList>
    </citation>
    <scope>NUCLEOTIDE SEQUENCE [LARGE SCALE GENOMIC DNA]</scope>
    <source>
        <strain evidence="4">Dd16</strain>
    </source>
</reference>
<keyword evidence="1" id="KW-0472">Membrane</keyword>
<dbReference type="EMBL" id="LT840185">
    <property type="protein sequence ID" value="SMF63398.1"/>
    <property type="molecule type" value="Genomic_DNA"/>
</dbReference>
<name>A0A1X7G3E0_9SPHN</name>
<dbReference type="Pfam" id="PF04024">
    <property type="entry name" value="PspC"/>
    <property type="match status" value="1"/>
</dbReference>
<evidence type="ECO:0000259" key="2">
    <source>
        <dbReference type="Pfam" id="PF04024"/>
    </source>
</evidence>
<dbReference type="InterPro" id="IPR007168">
    <property type="entry name" value="Phageshock_PspC_N"/>
</dbReference>
<dbReference type="AlphaFoldDB" id="A0A1X7G3E0"/>